<evidence type="ECO:0000313" key="1">
    <source>
        <dbReference type="EMBL" id="KAJ5083510.1"/>
    </source>
</evidence>
<evidence type="ECO:0000313" key="2">
    <source>
        <dbReference type="Proteomes" id="UP001149165"/>
    </source>
</evidence>
<gene>
    <name evidence="1" type="ORF">N7456_012937</name>
</gene>
<dbReference type="EMBL" id="JAPQKH010000008">
    <property type="protein sequence ID" value="KAJ5083510.1"/>
    <property type="molecule type" value="Genomic_DNA"/>
</dbReference>
<name>A0A9W9EKR8_9EURO</name>
<proteinExistence type="predicted"/>
<sequence>MEGHACTEEGSGGILHEIGVEVCGGSGGCIEDCACLGDTVEMGGLERMGVCVCGEHDAGTAEEVGQLELGVRVGLELIFPVSEDEPVISENWNASSMLDASELDLDGGSDMMYLIQITAEIFENQKQNKLEQVDIALRHLNTEPAVLRVNQK</sequence>
<keyword evidence="2" id="KW-1185">Reference proteome</keyword>
<dbReference type="AlphaFoldDB" id="A0A9W9EKR8"/>
<accession>A0A9W9EKR8</accession>
<dbReference type="Proteomes" id="UP001149165">
    <property type="component" value="Unassembled WGS sequence"/>
</dbReference>
<organism evidence="1 2">
    <name type="scientific">Penicillium angulare</name>
    <dbReference type="NCBI Taxonomy" id="116970"/>
    <lineage>
        <taxon>Eukaryota</taxon>
        <taxon>Fungi</taxon>
        <taxon>Dikarya</taxon>
        <taxon>Ascomycota</taxon>
        <taxon>Pezizomycotina</taxon>
        <taxon>Eurotiomycetes</taxon>
        <taxon>Eurotiomycetidae</taxon>
        <taxon>Eurotiales</taxon>
        <taxon>Aspergillaceae</taxon>
        <taxon>Penicillium</taxon>
    </lineage>
</organism>
<reference evidence="1" key="1">
    <citation type="submission" date="2022-11" db="EMBL/GenBank/DDBJ databases">
        <authorList>
            <person name="Petersen C."/>
        </authorList>
    </citation>
    <scope>NUCLEOTIDE SEQUENCE</scope>
    <source>
        <strain evidence="1">IBT 30069</strain>
    </source>
</reference>
<comment type="caution">
    <text evidence="1">The sequence shown here is derived from an EMBL/GenBank/DDBJ whole genome shotgun (WGS) entry which is preliminary data.</text>
</comment>
<reference evidence="1" key="2">
    <citation type="journal article" date="2023" name="IMA Fungus">
        <title>Comparative genomic study of the Penicillium genus elucidates a diverse pangenome and 15 lateral gene transfer events.</title>
        <authorList>
            <person name="Petersen C."/>
            <person name="Sorensen T."/>
            <person name="Nielsen M.R."/>
            <person name="Sondergaard T.E."/>
            <person name="Sorensen J.L."/>
            <person name="Fitzpatrick D.A."/>
            <person name="Frisvad J.C."/>
            <person name="Nielsen K.L."/>
        </authorList>
    </citation>
    <scope>NUCLEOTIDE SEQUENCE</scope>
    <source>
        <strain evidence="1">IBT 30069</strain>
    </source>
</reference>
<protein>
    <submittedName>
        <fullName evidence="1">Uncharacterized protein</fullName>
    </submittedName>
</protein>